<proteinExistence type="inferred from homology"/>
<dbReference type="RefSeq" id="WP_260998751.1">
    <property type="nucleotide sequence ID" value="NZ_CP054475.1"/>
</dbReference>
<accession>A0ABY6A7B2</accession>
<dbReference type="Pfam" id="PF17827">
    <property type="entry name" value="PrmC_N"/>
    <property type="match status" value="1"/>
</dbReference>
<feature type="binding site" evidence="5">
    <location>
        <position position="177"/>
    </location>
    <ligand>
        <name>S-adenosyl-L-methionine</name>
        <dbReference type="ChEBI" id="CHEBI:59789"/>
    </ligand>
</feature>
<evidence type="ECO:0000256" key="4">
    <source>
        <dbReference type="ARBA" id="ARBA00048391"/>
    </source>
</evidence>
<dbReference type="NCBIfam" id="TIGR03534">
    <property type="entry name" value="RF_mod_PrmC"/>
    <property type="match status" value="1"/>
</dbReference>
<dbReference type="PANTHER" id="PTHR18895">
    <property type="entry name" value="HEMK METHYLTRANSFERASE"/>
    <property type="match status" value="1"/>
</dbReference>
<dbReference type="InterPro" id="IPR050320">
    <property type="entry name" value="N5-glutamine_MTase"/>
</dbReference>
<evidence type="ECO:0000256" key="2">
    <source>
        <dbReference type="ARBA" id="ARBA00022679"/>
    </source>
</evidence>
<sequence length="289" mass="31643">MSSDPASVQSIEAWLAEARTQLEQGSDSARLDAELLLAHVLQQSRTWLYTWSDRPLSAEQQQAANALLAQRLAGEPVAYLLGERDFWSLNLNVNPSTLIPRADTETLVEWALELPLPANSRVLDLGTGTGAIALALASEQPSWQVSGVDFNADAVALAQSNAVRNQLARVSFMQSDWYSAVSGDFDLIVSNPPYIDEDDEHLAQGDVRFEPRSALVADNHGLSDLALIIDRAPGFLRANGWLLLEHGYQQADAVCELLRARGFTEVSNRRDLAGQPRISGGRWPQQVMG</sequence>
<reference evidence="9" key="1">
    <citation type="submission" date="2020-06" db="EMBL/GenBank/DDBJ databases">
        <title>Thalassolituus marinus alknpb1M-1, a hydrocarbon-degrading bacterium isolated from the deep-sea overlying water using an in-situ strategy from the South China Sea basin.</title>
        <authorList>
            <person name="Dong C."/>
            <person name="Chen Y."/>
            <person name="Shao Z."/>
        </authorList>
    </citation>
    <scope>NUCLEOTIDE SEQUENCE [LARGE SCALE GENOMIC DNA]</scope>
    <source>
        <strain evidence="9">alknpb1M-1</strain>
    </source>
</reference>
<dbReference type="Proteomes" id="UP001065322">
    <property type="component" value="Chromosome"/>
</dbReference>
<keyword evidence="3 5" id="KW-0949">S-adenosyl-L-methionine</keyword>
<dbReference type="PROSITE" id="PS00092">
    <property type="entry name" value="N6_MTASE"/>
    <property type="match status" value="1"/>
</dbReference>
<evidence type="ECO:0000259" key="7">
    <source>
        <dbReference type="Pfam" id="PF17827"/>
    </source>
</evidence>
<dbReference type="SUPFAM" id="SSF53335">
    <property type="entry name" value="S-adenosyl-L-methionine-dependent methyltransferases"/>
    <property type="match status" value="1"/>
</dbReference>
<dbReference type="InterPro" id="IPR040758">
    <property type="entry name" value="PrmC_N"/>
</dbReference>
<dbReference type="Gene3D" id="3.40.50.150">
    <property type="entry name" value="Vaccinia Virus protein VP39"/>
    <property type="match status" value="1"/>
</dbReference>
<dbReference type="InterPro" id="IPR029063">
    <property type="entry name" value="SAM-dependent_MTases_sf"/>
</dbReference>
<dbReference type="HAMAP" id="MF_02126">
    <property type="entry name" value="RF_methyltr_PrmC"/>
    <property type="match status" value="1"/>
</dbReference>
<dbReference type="EMBL" id="CP054475">
    <property type="protein sequence ID" value="UXD86824.1"/>
    <property type="molecule type" value="Genomic_DNA"/>
</dbReference>
<dbReference type="InterPro" id="IPR002052">
    <property type="entry name" value="DNA_methylase_N6_adenine_CS"/>
</dbReference>
<dbReference type="EC" id="2.1.1.297" evidence="5"/>
<keyword evidence="1 5" id="KW-0489">Methyltransferase</keyword>
<feature type="binding site" evidence="5">
    <location>
        <position position="191"/>
    </location>
    <ligand>
        <name>S-adenosyl-L-methionine</name>
        <dbReference type="ChEBI" id="CHEBI:59789"/>
    </ligand>
</feature>
<feature type="binding site" evidence="5">
    <location>
        <position position="149"/>
    </location>
    <ligand>
        <name>S-adenosyl-L-methionine</name>
        <dbReference type="ChEBI" id="CHEBI:59789"/>
    </ligand>
</feature>
<feature type="binding site" evidence="5">
    <location>
        <begin position="126"/>
        <end position="130"/>
    </location>
    <ligand>
        <name>S-adenosyl-L-methionine</name>
        <dbReference type="ChEBI" id="CHEBI:59789"/>
    </ligand>
</feature>
<evidence type="ECO:0000313" key="9">
    <source>
        <dbReference type="Proteomes" id="UP001065322"/>
    </source>
</evidence>
<dbReference type="GO" id="GO:0102559">
    <property type="term" value="F:peptide chain release factor N(5)-glutamine methyltransferase activity"/>
    <property type="evidence" value="ECO:0007669"/>
    <property type="project" value="UniProtKB-EC"/>
</dbReference>
<keyword evidence="2 5" id="KW-0808">Transferase</keyword>
<dbReference type="NCBIfam" id="TIGR00536">
    <property type="entry name" value="hemK_fam"/>
    <property type="match status" value="1"/>
</dbReference>
<dbReference type="InterPro" id="IPR007848">
    <property type="entry name" value="Small_mtfrase_dom"/>
</dbReference>
<dbReference type="GO" id="GO:0032259">
    <property type="term" value="P:methylation"/>
    <property type="evidence" value="ECO:0007669"/>
    <property type="project" value="UniProtKB-KW"/>
</dbReference>
<evidence type="ECO:0000256" key="5">
    <source>
        <dbReference type="HAMAP-Rule" id="MF_02126"/>
    </source>
</evidence>
<evidence type="ECO:0000259" key="6">
    <source>
        <dbReference type="Pfam" id="PF05175"/>
    </source>
</evidence>
<dbReference type="InterPro" id="IPR019874">
    <property type="entry name" value="RF_methyltr_PrmC"/>
</dbReference>
<dbReference type="PANTHER" id="PTHR18895:SF74">
    <property type="entry name" value="MTRF1L RELEASE FACTOR GLUTAMINE METHYLTRANSFERASE"/>
    <property type="match status" value="1"/>
</dbReference>
<feature type="domain" description="Methyltransferase small" evidence="6">
    <location>
        <begin position="114"/>
        <end position="200"/>
    </location>
</feature>
<keyword evidence="9" id="KW-1185">Reference proteome</keyword>
<name>A0ABY6A7B2_9GAMM</name>
<feature type="domain" description="Release factor glutamine methyltransferase N-terminal" evidence="7">
    <location>
        <begin position="14"/>
        <end position="82"/>
    </location>
</feature>
<dbReference type="Pfam" id="PF05175">
    <property type="entry name" value="MTS"/>
    <property type="match status" value="1"/>
</dbReference>
<comment type="similarity">
    <text evidence="5">Belongs to the protein N5-glutamine methyltransferase family. PrmC subfamily.</text>
</comment>
<dbReference type="CDD" id="cd02440">
    <property type="entry name" value="AdoMet_MTases"/>
    <property type="match status" value="1"/>
</dbReference>
<evidence type="ECO:0000256" key="3">
    <source>
        <dbReference type="ARBA" id="ARBA00022691"/>
    </source>
</evidence>
<comment type="function">
    <text evidence="5">Methylates the class 1 translation termination release factors RF1/PrfA and RF2/PrfB on the glutamine residue of the universally conserved GGQ motif.</text>
</comment>
<evidence type="ECO:0000256" key="1">
    <source>
        <dbReference type="ARBA" id="ARBA00022603"/>
    </source>
</evidence>
<dbReference type="Gene3D" id="1.10.8.10">
    <property type="entry name" value="DNA helicase RuvA subunit, C-terminal domain"/>
    <property type="match status" value="1"/>
</dbReference>
<feature type="binding site" evidence="5">
    <location>
        <begin position="191"/>
        <end position="194"/>
    </location>
    <ligand>
        <name>substrate</name>
    </ligand>
</feature>
<gene>
    <name evidence="5 8" type="primary">prmC</name>
    <name evidence="8" type="ORF">HUF19_04910</name>
</gene>
<dbReference type="InterPro" id="IPR004556">
    <property type="entry name" value="HemK-like"/>
</dbReference>
<evidence type="ECO:0000313" key="8">
    <source>
        <dbReference type="EMBL" id="UXD86824.1"/>
    </source>
</evidence>
<organism evidence="8 9">
    <name type="scientific">Thalassolituus hydrocarboniclasticus</name>
    <dbReference type="NCBI Taxonomy" id="2742796"/>
    <lineage>
        <taxon>Bacteria</taxon>
        <taxon>Pseudomonadati</taxon>
        <taxon>Pseudomonadota</taxon>
        <taxon>Gammaproteobacteria</taxon>
        <taxon>Oceanospirillales</taxon>
        <taxon>Oceanospirillaceae</taxon>
        <taxon>Thalassolituus</taxon>
    </lineage>
</organism>
<protein>
    <recommendedName>
        <fullName evidence="5">Release factor glutamine methyltransferase</fullName>
        <shortName evidence="5">RF MTase</shortName>
        <ecNumber evidence="5">2.1.1.297</ecNumber>
    </recommendedName>
    <alternativeName>
        <fullName evidence="5">N5-glutamine methyltransferase PrmC</fullName>
    </alternativeName>
    <alternativeName>
        <fullName evidence="5">Protein-(glutamine-N5) MTase PrmC</fullName>
    </alternativeName>
    <alternativeName>
        <fullName evidence="5">Protein-glutamine N-methyltransferase PrmC</fullName>
    </alternativeName>
</protein>
<comment type="catalytic activity">
    <reaction evidence="4 5">
        <text>L-glutaminyl-[peptide chain release factor] + S-adenosyl-L-methionine = N(5)-methyl-L-glutaminyl-[peptide chain release factor] + S-adenosyl-L-homocysteine + H(+)</text>
        <dbReference type="Rhea" id="RHEA:42896"/>
        <dbReference type="Rhea" id="RHEA-COMP:10271"/>
        <dbReference type="Rhea" id="RHEA-COMP:10272"/>
        <dbReference type="ChEBI" id="CHEBI:15378"/>
        <dbReference type="ChEBI" id="CHEBI:30011"/>
        <dbReference type="ChEBI" id="CHEBI:57856"/>
        <dbReference type="ChEBI" id="CHEBI:59789"/>
        <dbReference type="ChEBI" id="CHEBI:61891"/>
        <dbReference type="EC" id="2.1.1.297"/>
    </reaction>
</comment>